<dbReference type="Pfam" id="PF07061">
    <property type="entry name" value="Swi5"/>
    <property type="match status" value="1"/>
</dbReference>
<sequence length="63" mass="7139">MDNTKEAAQDDPKRKSDQKRLIQLMHEYNNLKDATQIVLAALAQSNGVSLKSMHKKYNLPIGE</sequence>
<dbReference type="GO" id="GO:0006281">
    <property type="term" value="P:DNA repair"/>
    <property type="evidence" value="ECO:0007669"/>
    <property type="project" value="UniProtKB-KW"/>
</dbReference>
<dbReference type="OrthoDB" id="5839at2759"/>
<name>B4ML89_DROWI</name>
<accession>B4ML89</accession>
<comment type="similarity">
    <text evidence="1">Belongs to the SWI5/SAE3 family.</text>
</comment>
<evidence type="ECO:0000313" key="5">
    <source>
        <dbReference type="Proteomes" id="UP000007798"/>
    </source>
</evidence>
<protein>
    <submittedName>
        <fullName evidence="4">Uncharacterized protein</fullName>
    </submittedName>
</protein>
<dbReference type="EMBL" id="CH963847">
    <property type="protein sequence ID" value="EDW73347.1"/>
    <property type="molecule type" value="Genomic_DNA"/>
</dbReference>
<dbReference type="KEGG" id="dwi:6639048"/>
<keyword evidence="5" id="KW-1185">Reference proteome</keyword>
<dbReference type="OMA" id="HIMELMH"/>
<dbReference type="Proteomes" id="UP000007798">
    <property type="component" value="Unassembled WGS sequence"/>
</dbReference>
<evidence type="ECO:0000313" key="4">
    <source>
        <dbReference type="EMBL" id="EDW73347.1"/>
    </source>
</evidence>
<dbReference type="PhylomeDB" id="B4ML89"/>
<keyword evidence="3" id="KW-0234">DNA repair</keyword>
<organism evidence="4 5">
    <name type="scientific">Drosophila willistoni</name>
    <name type="common">Fruit fly</name>
    <dbReference type="NCBI Taxonomy" id="7260"/>
    <lineage>
        <taxon>Eukaryota</taxon>
        <taxon>Metazoa</taxon>
        <taxon>Ecdysozoa</taxon>
        <taxon>Arthropoda</taxon>
        <taxon>Hexapoda</taxon>
        <taxon>Insecta</taxon>
        <taxon>Pterygota</taxon>
        <taxon>Neoptera</taxon>
        <taxon>Endopterygota</taxon>
        <taxon>Diptera</taxon>
        <taxon>Brachycera</taxon>
        <taxon>Muscomorpha</taxon>
        <taxon>Ephydroidea</taxon>
        <taxon>Drosophilidae</taxon>
        <taxon>Drosophila</taxon>
        <taxon>Sophophora</taxon>
    </lineage>
</organism>
<evidence type="ECO:0000256" key="3">
    <source>
        <dbReference type="ARBA" id="ARBA00023204"/>
    </source>
</evidence>
<dbReference type="AlphaFoldDB" id="B4ML89"/>
<dbReference type="InterPro" id="IPR010760">
    <property type="entry name" value="DNA-repair_Swi5"/>
</dbReference>
<proteinExistence type="inferred from homology"/>
<dbReference type="InParanoid" id="B4ML89"/>
<keyword evidence="2" id="KW-0227">DNA damage</keyword>
<dbReference type="eggNOG" id="ENOG502T82W">
    <property type="taxonomic scope" value="Eukaryota"/>
</dbReference>
<dbReference type="Gene3D" id="1.20.5.170">
    <property type="match status" value="1"/>
</dbReference>
<dbReference type="STRING" id="7260.B4ML89"/>
<evidence type="ECO:0000256" key="1">
    <source>
        <dbReference type="ARBA" id="ARBA00008060"/>
    </source>
</evidence>
<reference evidence="4 5" key="1">
    <citation type="journal article" date="2007" name="Nature">
        <title>Evolution of genes and genomes on the Drosophila phylogeny.</title>
        <authorList>
            <consortium name="Drosophila 12 Genomes Consortium"/>
            <person name="Clark A.G."/>
            <person name="Eisen M.B."/>
            <person name="Smith D.R."/>
            <person name="Bergman C.M."/>
            <person name="Oliver B."/>
            <person name="Markow T.A."/>
            <person name="Kaufman T.C."/>
            <person name="Kellis M."/>
            <person name="Gelbart W."/>
            <person name="Iyer V.N."/>
            <person name="Pollard D.A."/>
            <person name="Sackton T.B."/>
            <person name="Larracuente A.M."/>
            <person name="Singh N.D."/>
            <person name="Abad J.P."/>
            <person name="Abt D.N."/>
            <person name="Adryan B."/>
            <person name="Aguade M."/>
            <person name="Akashi H."/>
            <person name="Anderson W.W."/>
            <person name="Aquadro C.F."/>
            <person name="Ardell D.H."/>
            <person name="Arguello R."/>
            <person name="Artieri C.G."/>
            <person name="Barbash D.A."/>
            <person name="Barker D."/>
            <person name="Barsanti P."/>
            <person name="Batterham P."/>
            <person name="Batzoglou S."/>
            <person name="Begun D."/>
            <person name="Bhutkar A."/>
            <person name="Blanco E."/>
            <person name="Bosak S.A."/>
            <person name="Bradley R.K."/>
            <person name="Brand A.D."/>
            <person name="Brent M.R."/>
            <person name="Brooks A.N."/>
            <person name="Brown R.H."/>
            <person name="Butlin R.K."/>
            <person name="Caggese C."/>
            <person name="Calvi B.R."/>
            <person name="Bernardo de Carvalho A."/>
            <person name="Caspi A."/>
            <person name="Castrezana S."/>
            <person name="Celniker S.E."/>
            <person name="Chang J.L."/>
            <person name="Chapple C."/>
            <person name="Chatterji S."/>
            <person name="Chinwalla A."/>
            <person name="Civetta A."/>
            <person name="Clifton S.W."/>
            <person name="Comeron J.M."/>
            <person name="Costello J.C."/>
            <person name="Coyne J.A."/>
            <person name="Daub J."/>
            <person name="David R.G."/>
            <person name="Delcher A.L."/>
            <person name="Delehaunty K."/>
            <person name="Do C.B."/>
            <person name="Ebling H."/>
            <person name="Edwards K."/>
            <person name="Eickbush T."/>
            <person name="Evans J.D."/>
            <person name="Filipski A."/>
            <person name="Findeiss S."/>
            <person name="Freyhult E."/>
            <person name="Fulton L."/>
            <person name="Fulton R."/>
            <person name="Garcia A.C."/>
            <person name="Gardiner A."/>
            <person name="Garfield D.A."/>
            <person name="Garvin B.E."/>
            <person name="Gibson G."/>
            <person name="Gilbert D."/>
            <person name="Gnerre S."/>
            <person name="Godfrey J."/>
            <person name="Good R."/>
            <person name="Gotea V."/>
            <person name="Gravely B."/>
            <person name="Greenberg A.J."/>
            <person name="Griffiths-Jones S."/>
            <person name="Gross S."/>
            <person name="Guigo R."/>
            <person name="Gustafson E.A."/>
            <person name="Haerty W."/>
            <person name="Hahn M.W."/>
            <person name="Halligan D.L."/>
            <person name="Halpern A.L."/>
            <person name="Halter G.M."/>
            <person name="Han M.V."/>
            <person name="Heger A."/>
            <person name="Hillier L."/>
            <person name="Hinrichs A.S."/>
            <person name="Holmes I."/>
            <person name="Hoskins R.A."/>
            <person name="Hubisz M.J."/>
            <person name="Hultmark D."/>
            <person name="Huntley M.A."/>
            <person name="Jaffe D.B."/>
            <person name="Jagadeeshan S."/>
            <person name="Jeck W.R."/>
            <person name="Johnson J."/>
            <person name="Jones C.D."/>
            <person name="Jordan W.C."/>
            <person name="Karpen G.H."/>
            <person name="Kataoka E."/>
            <person name="Keightley P.D."/>
            <person name="Kheradpour P."/>
            <person name="Kirkness E.F."/>
            <person name="Koerich L.B."/>
            <person name="Kristiansen K."/>
            <person name="Kudrna D."/>
            <person name="Kulathinal R.J."/>
            <person name="Kumar S."/>
            <person name="Kwok R."/>
            <person name="Lander E."/>
            <person name="Langley C.H."/>
            <person name="Lapoint R."/>
            <person name="Lazzaro B.P."/>
            <person name="Lee S.J."/>
            <person name="Levesque L."/>
            <person name="Li R."/>
            <person name="Lin C.F."/>
            <person name="Lin M.F."/>
            <person name="Lindblad-Toh K."/>
            <person name="Llopart A."/>
            <person name="Long M."/>
            <person name="Low L."/>
            <person name="Lozovsky E."/>
            <person name="Lu J."/>
            <person name="Luo M."/>
            <person name="Machado C.A."/>
            <person name="Makalowski W."/>
            <person name="Marzo M."/>
            <person name="Matsuda M."/>
            <person name="Matzkin L."/>
            <person name="McAllister B."/>
            <person name="McBride C.S."/>
            <person name="McKernan B."/>
            <person name="McKernan K."/>
            <person name="Mendez-Lago M."/>
            <person name="Minx P."/>
            <person name="Mollenhauer M.U."/>
            <person name="Montooth K."/>
            <person name="Mount S.M."/>
            <person name="Mu X."/>
            <person name="Myers E."/>
            <person name="Negre B."/>
            <person name="Newfeld S."/>
            <person name="Nielsen R."/>
            <person name="Noor M.A."/>
            <person name="O'Grady P."/>
            <person name="Pachter L."/>
            <person name="Papaceit M."/>
            <person name="Parisi M.J."/>
            <person name="Parisi M."/>
            <person name="Parts L."/>
            <person name="Pedersen J.S."/>
            <person name="Pesole G."/>
            <person name="Phillippy A.M."/>
            <person name="Ponting C.P."/>
            <person name="Pop M."/>
            <person name="Porcelli D."/>
            <person name="Powell J.R."/>
            <person name="Prohaska S."/>
            <person name="Pruitt K."/>
            <person name="Puig M."/>
            <person name="Quesneville H."/>
            <person name="Ram K.R."/>
            <person name="Rand D."/>
            <person name="Rasmussen M.D."/>
            <person name="Reed L.K."/>
            <person name="Reenan R."/>
            <person name="Reily A."/>
            <person name="Remington K.A."/>
            <person name="Rieger T.T."/>
            <person name="Ritchie M.G."/>
            <person name="Robin C."/>
            <person name="Rogers Y.H."/>
            <person name="Rohde C."/>
            <person name="Rozas J."/>
            <person name="Rubenfield M.J."/>
            <person name="Ruiz A."/>
            <person name="Russo S."/>
            <person name="Salzberg S.L."/>
            <person name="Sanchez-Gracia A."/>
            <person name="Saranga D.J."/>
            <person name="Sato H."/>
            <person name="Schaeffer S.W."/>
            <person name="Schatz M.C."/>
            <person name="Schlenke T."/>
            <person name="Schwartz R."/>
            <person name="Segarra C."/>
            <person name="Singh R.S."/>
            <person name="Sirot L."/>
            <person name="Sirota M."/>
            <person name="Sisneros N.B."/>
            <person name="Smith C.D."/>
            <person name="Smith T.F."/>
            <person name="Spieth J."/>
            <person name="Stage D.E."/>
            <person name="Stark A."/>
            <person name="Stephan W."/>
            <person name="Strausberg R.L."/>
            <person name="Strempel S."/>
            <person name="Sturgill D."/>
            <person name="Sutton G."/>
            <person name="Sutton G.G."/>
            <person name="Tao W."/>
            <person name="Teichmann S."/>
            <person name="Tobari Y.N."/>
            <person name="Tomimura Y."/>
            <person name="Tsolas J.M."/>
            <person name="Valente V.L."/>
            <person name="Venter E."/>
            <person name="Venter J.C."/>
            <person name="Vicario S."/>
            <person name="Vieira F.G."/>
            <person name="Vilella A.J."/>
            <person name="Villasante A."/>
            <person name="Walenz B."/>
            <person name="Wang J."/>
            <person name="Wasserman M."/>
            <person name="Watts T."/>
            <person name="Wilson D."/>
            <person name="Wilson R.K."/>
            <person name="Wing R.A."/>
            <person name="Wolfner M.F."/>
            <person name="Wong A."/>
            <person name="Wong G.K."/>
            <person name="Wu C.I."/>
            <person name="Wu G."/>
            <person name="Yamamoto D."/>
            <person name="Yang H.P."/>
            <person name="Yang S.P."/>
            <person name="Yorke J.A."/>
            <person name="Yoshida K."/>
            <person name="Zdobnov E."/>
            <person name="Zhang P."/>
            <person name="Zhang Y."/>
            <person name="Zimin A.V."/>
            <person name="Baldwin J."/>
            <person name="Abdouelleil A."/>
            <person name="Abdulkadir J."/>
            <person name="Abebe A."/>
            <person name="Abera B."/>
            <person name="Abreu J."/>
            <person name="Acer S.C."/>
            <person name="Aftuck L."/>
            <person name="Alexander A."/>
            <person name="An P."/>
            <person name="Anderson E."/>
            <person name="Anderson S."/>
            <person name="Arachi H."/>
            <person name="Azer M."/>
            <person name="Bachantsang P."/>
            <person name="Barry A."/>
            <person name="Bayul T."/>
            <person name="Berlin A."/>
            <person name="Bessette D."/>
            <person name="Bloom T."/>
            <person name="Blye J."/>
            <person name="Boguslavskiy L."/>
            <person name="Bonnet C."/>
            <person name="Boukhgalter B."/>
            <person name="Bourzgui I."/>
            <person name="Brown A."/>
            <person name="Cahill P."/>
            <person name="Channer S."/>
            <person name="Cheshatsang Y."/>
            <person name="Chuda L."/>
            <person name="Citroen M."/>
            <person name="Collymore A."/>
            <person name="Cooke P."/>
            <person name="Costello M."/>
            <person name="D'Aco K."/>
            <person name="Daza R."/>
            <person name="De Haan G."/>
            <person name="DeGray S."/>
            <person name="DeMaso C."/>
            <person name="Dhargay N."/>
            <person name="Dooley K."/>
            <person name="Dooley E."/>
            <person name="Doricent M."/>
            <person name="Dorje P."/>
            <person name="Dorjee K."/>
            <person name="Dupes A."/>
            <person name="Elong R."/>
            <person name="Falk J."/>
            <person name="Farina A."/>
            <person name="Faro S."/>
            <person name="Ferguson D."/>
            <person name="Fisher S."/>
            <person name="Foley C.D."/>
            <person name="Franke A."/>
            <person name="Friedrich D."/>
            <person name="Gadbois L."/>
            <person name="Gearin G."/>
            <person name="Gearin C.R."/>
            <person name="Giannoukos G."/>
            <person name="Goode T."/>
            <person name="Graham J."/>
            <person name="Grandbois E."/>
            <person name="Grewal S."/>
            <person name="Gyaltsen K."/>
            <person name="Hafez N."/>
            <person name="Hagos B."/>
            <person name="Hall J."/>
            <person name="Henson C."/>
            <person name="Hollinger A."/>
            <person name="Honan T."/>
            <person name="Huard M.D."/>
            <person name="Hughes L."/>
            <person name="Hurhula B."/>
            <person name="Husby M.E."/>
            <person name="Kamat A."/>
            <person name="Kanga B."/>
            <person name="Kashin S."/>
            <person name="Khazanovich D."/>
            <person name="Kisner P."/>
            <person name="Lance K."/>
            <person name="Lara M."/>
            <person name="Lee W."/>
            <person name="Lennon N."/>
            <person name="Letendre F."/>
            <person name="LeVine R."/>
            <person name="Lipovsky A."/>
            <person name="Liu X."/>
            <person name="Liu J."/>
            <person name="Liu S."/>
            <person name="Lokyitsang T."/>
            <person name="Lokyitsang Y."/>
            <person name="Lubonja R."/>
            <person name="Lui A."/>
            <person name="MacDonald P."/>
            <person name="Magnisalis V."/>
            <person name="Maru K."/>
            <person name="Matthews C."/>
            <person name="McCusker W."/>
            <person name="McDonough S."/>
            <person name="Mehta T."/>
            <person name="Meldrim J."/>
            <person name="Meneus L."/>
            <person name="Mihai O."/>
            <person name="Mihalev A."/>
            <person name="Mihova T."/>
            <person name="Mittelman R."/>
            <person name="Mlenga V."/>
            <person name="Montmayeur A."/>
            <person name="Mulrain L."/>
            <person name="Navidi A."/>
            <person name="Naylor J."/>
            <person name="Negash T."/>
            <person name="Nguyen T."/>
            <person name="Nguyen N."/>
            <person name="Nicol R."/>
            <person name="Norbu C."/>
            <person name="Norbu N."/>
            <person name="Novod N."/>
            <person name="O'Neill B."/>
            <person name="Osman S."/>
            <person name="Markiewicz E."/>
            <person name="Oyono O.L."/>
            <person name="Patti C."/>
            <person name="Phunkhang P."/>
            <person name="Pierre F."/>
            <person name="Priest M."/>
            <person name="Raghuraman S."/>
            <person name="Rege F."/>
            <person name="Reyes R."/>
            <person name="Rise C."/>
            <person name="Rogov P."/>
            <person name="Ross K."/>
            <person name="Ryan E."/>
            <person name="Settipalli S."/>
            <person name="Shea T."/>
            <person name="Sherpa N."/>
            <person name="Shi L."/>
            <person name="Shih D."/>
            <person name="Sparrow T."/>
            <person name="Spaulding J."/>
            <person name="Stalker J."/>
            <person name="Stange-Thomann N."/>
            <person name="Stavropoulos S."/>
            <person name="Stone C."/>
            <person name="Strader C."/>
            <person name="Tesfaye S."/>
            <person name="Thomson T."/>
            <person name="Thoulutsang Y."/>
            <person name="Thoulutsang D."/>
            <person name="Topham K."/>
            <person name="Topping I."/>
            <person name="Tsamla T."/>
            <person name="Vassiliev H."/>
            <person name="Vo A."/>
            <person name="Wangchuk T."/>
            <person name="Wangdi T."/>
            <person name="Weiand M."/>
            <person name="Wilkinson J."/>
            <person name="Wilson A."/>
            <person name="Yadav S."/>
            <person name="Young G."/>
            <person name="Yu Q."/>
            <person name="Zembek L."/>
            <person name="Zhong D."/>
            <person name="Zimmer A."/>
            <person name="Zwirko Z."/>
            <person name="Jaffe D.B."/>
            <person name="Alvarez P."/>
            <person name="Brockman W."/>
            <person name="Butler J."/>
            <person name="Chin C."/>
            <person name="Gnerre S."/>
            <person name="Grabherr M."/>
            <person name="Kleber M."/>
            <person name="Mauceli E."/>
            <person name="MacCallum I."/>
        </authorList>
    </citation>
    <scope>NUCLEOTIDE SEQUENCE [LARGE SCALE GENOMIC DNA]</scope>
    <source>
        <strain evidence="5">Tucson 14030-0811.24</strain>
    </source>
</reference>
<dbReference type="HOGENOM" id="CLU_180290_0_0_1"/>
<evidence type="ECO:0000256" key="2">
    <source>
        <dbReference type="ARBA" id="ARBA00022763"/>
    </source>
</evidence>
<gene>
    <name evidence="4" type="primary">Dwil\GK16702</name>
    <name evidence="4" type="ORF">Dwil_GK16702</name>
</gene>